<dbReference type="PANTHER" id="PTHR43283:SF3">
    <property type="entry name" value="BETA-LACTAMASE FAMILY PROTEIN (AFU_ORTHOLOGUE AFUA_5G07500)"/>
    <property type="match status" value="1"/>
</dbReference>
<evidence type="ECO:0000259" key="1">
    <source>
        <dbReference type="Pfam" id="PF00144"/>
    </source>
</evidence>
<name>A0A1M7PSP3_9PSED</name>
<dbReference type="InterPro" id="IPR001466">
    <property type="entry name" value="Beta-lactam-related"/>
</dbReference>
<dbReference type="Proteomes" id="UP000183983">
    <property type="component" value="Unassembled WGS sequence"/>
</dbReference>
<dbReference type="SUPFAM" id="SSF56601">
    <property type="entry name" value="beta-lactamase/transpeptidase-like"/>
    <property type="match status" value="1"/>
</dbReference>
<dbReference type="EMBL" id="FRDA01000013">
    <property type="protein sequence ID" value="SHN20464.1"/>
    <property type="molecule type" value="Genomic_DNA"/>
</dbReference>
<reference evidence="2 3" key="1">
    <citation type="submission" date="2016-11" db="EMBL/GenBank/DDBJ databases">
        <authorList>
            <person name="Jaros S."/>
            <person name="Januszkiewicz K."/>
            <person name="Wedrychowicz H."/>
        </authorList>
    </citation>
    <scope>NUCLEOTIDE SEQUENCE [LARGE SCALE GENOMIC DNA]</scope>
    <source>
        <strain evidence="2 3">LMG 26898</strain>
    </source>
</reference>
<dbReference type="OrthoDB" id="119951at2"/>
<evidence type="ECO:0000313" key="3">
    <source>
        <dbReference type="Proteomes" id="UP000183983"/>
    </source>
</evidence>
<feature type="domain" description="Beta-lactamase-related" evidence="1">
    <location>
        <begin position="20"/>
        <end position="363"/>
    </location>
</feature>
<dbReference type="InterPro" id="IPR050789">
    <property type="entry name" value="Diverse_Enzym_Activities"/>
</dbReference>
<protein>
    <submittedName>
        <fullName evidence="2">CubicO group peptidase, beta-lactamase class C family</fullName>
    </submittedName>
</protein>
<evidence type="ECO:0000313" key="2">
    <source>
        <dbReference type="EMBL" id="SHN20464.1"/>
    </source>
</evidence>
<accession>A0A1M7PSP3</accession>
<dbReference type="RefSeq" id="WP_073169855.1">
    <property type="nucleotide sequence ID" value="NZ_FRDA01000013.1"/>
</dbReference>
<gene>
    <name evidence="2" type="ORF">SAMN05216593_11327</name>
</gene>
<dbReference type="Pfam" id="PF00144">
    <property type="entry name" value="Beta-lactamase"/>
    <property type="match status" value="1"/>
</dbReference>
<dbReference type="PANTHER" id="PTHR43283">
    <property type="entry name" value="BETA-LACTAMASE-RELATED"/>
    <property type="match status" value="1"/>
</dbReference>
<organism evidence="2 3">
    <name type="scientific">Pseudomonas asturiensis</name>
    <dbReference type="NCBI Taxonomy" id="1190415"/>
    <lineage>
        <taxon>Bacteria</taxon>
        <taxon>Pseudomonadati</taxon>
        <taxon>Pseudomonadota</taxon>
        <taxon>Gammaproteobacteria</taxon>
        <taxon>Pseudomonadales</taxon>
        <taxon>Pseudomonadaceae</taxon>
        <taxon>Pseudomonas</taxon>
    </lineage>
</organism>
<dbReference type="STRING" id="1190415.SAMN05216593_11327"/>
<proteinExistence type="predicted"/>
<dbReference type="InterPro" id="IPR012338">
    <property type="entry name" value="Beta-lactam/transpept-like"/>
</dbReference>
<dbReference type="AlphaFoldDB" id="A0A1M7PSP3"/>
<dbReference type="Gene3D" id="3.40.710.10">
    <property type="entry name" value="DD-peptidase/beta-lactamase superfamily"/>
    <property type="match status" value="1"/>
</dbReference>
<sequence length="398" mass="42383">MAQVDELAVQRLASVWQGWVDSGRIVGGVLLVAQAGVLRYVSARGWADRERRVGVTQDTRFRLASLTKLLTSVTVLRLCEQGILHLDAPVTEGLPAFRPCLSTGREPVITLRHLLSHTSGLSYGFEQPCGNAYERAGVSDGLDRVEFDLQENLMRLARQPLLFEPGSAWGYSLATDVLGAVIEQSTGLALSRVIAEQVTHPLGMASTSFRQDQGRLARAYKDGADGPERIRDNDVLVLESGRARVSSGRVYDARAYESGGAGMLGSAGDYLKLLECLRLGGAPLLSLPNTLALLGNAIGEVTLKGKGPGWTFGLGPLILDDPLAAGQPQGVGTWSWCGLYGSHYWVDPVAEVSLVVLTNTAVAGAWGGLADALVEAVYRDASSISQRVLSGLPAKGSF</sequence>